<keyword evidence="1" id="KW-1133">Transmembrane helix</keyword>
<name>A0A8S9MUG2_BRACR</name>
<organism evidence="2 3">
    <name type="scientific">Brassica cretica</name>
    <name type="common">Mustard</name>
    <dbReference type="NCBI Taxonomy" id="69181"/>
    <lineage>
        <taxon>Eukaryota</taxon>
        <taxon>Viridiplantae</taxon>
        <taxon>Streptophyta</taxon>
        <taxon>Embryophyta</taxon>
        <taxon>Tracheophyta</taxon>
        <taxon>Spermatophyta</taxon>
        <taxon>Magnoliopsida</taxon>
        <taxon>eudicotyledons</taxon>
        <taxon>Gunneridae</taxon>
        <taxon>Pentapetalae</taxon>
        <taxon>rosids</taxon>
        <taxon>malvids</taxon>
        <taxon>Brassicales</taxon>
        <taxon>Brassicaceae</taxon>
        <taxon>Brassiceae</taxon>
        <taxon>Brassica</taxon>
    </lineage>
</organism>
<proteinExistence type="predicted"/>
<gene>
    <name evidence="2" type="ORF">F2Q68_00039847</name>
</gene>
<accession>A0A8S9MUG2</accession>
<evidence type="ECO:0000313" key="3">
    <source>
        <dbReference type="Proteomes" id="UP000712281"/>
    </source>
</evidence>
<evidence type="ECO:0000256" key="1">
    <source>
        <dbReference type="SAM" id="Phobius"/>
    </source>
</evidence>
<dbReference type="EMBL" id="QGKW02000007">
    <property type="protein sequence ID" value="KAF2620693.1"/>
    <property type="molecule type" value="Genomic_DNA"/>
</dbReference>
<reference evidence="2" key="1">
    <citation type="submission" date="2019-12" db="EMBL/GenBank/DDBJ databases">
        <title>Genome sequencing and annotation of Brassica cretica.</title>
        <authorList>
            <person name="Studholme D.J."/>
            <person name="Sarris P.F."/>
        </authorList>
    </citation>
    <scope>NUCLEOTIDE SEQUENCE</scope>
    <source>
        <strain evidence="2">PFS-001/15</strain>
        <tissue evidence="2">Leaf</tissue>
    </source>
</reference>
<evidence type="ECO:0000313" key="2">
    <source>
        <dbReference type="EMBL" id="KAF2620693.1"/>
    </source>
</evidence>
<feature type="transmembrane region" description="Helical" evidence="1">
    <location>
        <begin position="45"/>
        <end position="64"/>
    </location>
</feature>
<keyword evidence="1" id="KW-0812">Transmembrane</keyword>
<keyword evidence="1" id="KW-0472">Membrane</keyword>
<sequence length="69" mass="7656">MDLDFSPRTARLTSRNQEIKCCVLMVGGGGDTIRLRLQLTPLHVLWHYALSGNMTTSLVVMTWFSGDSG</sequence>
<protein>
    <submittedName>
        <fullName evidence="2">Uncharacterized protein</fullName>
    </submittedName>
</protein>
<dbReference type="Proteomes" id="UP000712281">
    <property type="component" value="Unassembled WGS sequence"/>
</dbReference>
<dbReference type="AlphaFoldDB" id="A0A8S9MUG2"/>
<comment type="caution">
    <text evidence="2">The sequence shown here is derived from an EMBL/GenBank/DDBJ whole genome shotgun (WGS) entry which is preliminary data.</text>
</comment>